<evidence type="ECO:0000313" key="4">
    <source>
        <dbReference type="Proteomes" id="UP000186438"/>
    </source>
</evidence>
<organism evidence="3 4">
    <name type="scientific">Mycobacterium paraffinicum</name>
    <dbReference type="NCBI Taxonomy" id="53378"/>
    <lineage>
        <taxon>Bacteria</taxon>
        <taxon>Bacillati</taxon>
        <taxon>Actinomycetota</taxon>
        <taxon>Actinomycetes</taxon>
        <taxon>Mycobacteriales</taxon>
        <taxon>Mycobacteriaceae</taxon>
        <taxon>Mycobacterium</taxon>
    </lineage>
</organism>
<dbReference type="RefSeq" id="WP_073877650.1">
    <property type="nucleotide sequence ID" value="NZ_MPNT01000020.1"/>
</dbReference>
<dbReference type="OrthoDB" id="3422701at2"/>
<dbReference type="PANTHER" id="PTHR36151:SF3">
    <property type="entry name" value="ER-BOUND OXYGENASE MPAB_MPAB'_RUBBER OXYGENASE CATALYTIC DOMAIN-CONTAINING PROTEIN"/>
    <property type="match status" value="1"/>
</dbReference>
<reference evidence="3 4" key="1">
    <citation type="submission" date="2016-11" db="EMBL/GenBank/DDBJ databases">
        <title>Genome sequences of unsequenced Mycobacteria.</title>
        <authorList>
            <person name="Greninger A.L."/>
            <person name="Fang F."/>
            <person name="Jerome K.R."/>
        </authorList>
    </citation>
    <scope>NUCLEOTIDE SEQUENCE [LARGE SCALE GENOMIC DNA]</scope>
    <source>
        <strain evidence="3 4">M11</strain>
    </source>
</reference>
<dbReference type="AlphaFoldDB" id="A0A1Q4HR48"/>
<accession>A0A1Q4HR48</accession>
<dbReference type="GO" id="GO:0016491">
    <property type="term" value="F:oxidoreductase activity"/>
    <property type="evidence" value="ECO:0007669"/>
    <property type="project" value="InterPro"/>
</dbReference>
<dbReference type="Proteomes" id="UP000186438">
    <property type="component" value="Unassembled WGS sequence"/>
</dbReference>
<feature type="domain" description="ER-bound oxygenase mpaB/mpaB'/Rubber oxygenase catalytic" evidence="2">
    <location>
        <begin position="40"/>
        <end position="269"/>
    </location>
</feature>
<sequence>MAIHEAVHEPARHVERPVADPPRRAPARRRRRALGIDEGLMGVALLAGPANVIMQLARPGVGYGVMESRVESGRVDLHPIKRARTTFTYLAVATNGSDTQKDAFRRAVNRAHAQVYSTPESPVQYNAFDPDLQLWVGACLYKGGVDVYRMFIGELEGEDAERHYREGMALATTLQVPPEMWPPDRAAFDRYWHESLAKVHIDDAVREYLYPIAANRIPGLTLPRPLQRAADGLALLITTGFLPQRFRDEMRLPWDASKQRRFDRLIAALALVNRCQPRFVRRFPFNVLLADVDRRIRTGRPLV</sequence>
<name>A0A1Q4HR48_9MYCO</name>
<dbReference type="Pfam" id="PF09995">
    <property type="entry name" value="MPAB_Lcp_cat"/>
    <property type="match status" value="1"/>
</dbReference>
<dbReference type="EMBL" id="MPNT01000020">
    <property type="protein sequence ID" value="OJZ70464.1"/>
    <property type="molecule type" value="Genomic_DNA"/>
</dbReference>
<protein>
    <recommendedName>
        <fullName evidence="2">ER-bound oxygenase mpaB/mpaB'/Rubber oxygenase catalytic domain-containing protein</fullName>
    </recommendedName>
</protein>
<evidence type="ECO:0000256" key="1">
    <source>
        <dbReference type="SAM" id="MobiDB-lite"/>
    </source>
</evidence>
<comment type="caution">
    <text evidence="3">The sequence shown here is derived from an EMBL/GenBank/DDBJ whole genome shotgun (WGS) entry which is preliminary data.</text>
</comment>
<proteinExistence type="predicted"/>
<feature type="compositionally biased region" description="Basic and acidic residues" evidence="1">
    <location>
        <begin position="1"/>
        <end position="23"/>
    </location>
</feature>
<feature type="region of interest" description="Disordered" evidence="1">
    <location>
        <begin position="1"/>
        <end position="29"/>
    </location>
</feature>
<dbReference type="InterPro" id="IPR018713">
    <property type="entry name" value="MPAB/Lcp_cat_dom"/>
</dbReference>
<evidence type="ECO:0000313" key="3">
    <source>
        <dbReference type="EMBL" id="OJZ70464.1"/>
    </source>
</evidence>
<dbReference type="STRING" id="53378.BRW65_20065"/>
<evidence type="ECO:0000259" key="2">
    <source>
        <dbReference type="Pfam" id="PF09995"/>
    </source>
</evidence>
<keyword evidence="4" id="KW-1185">Reference proteome</keyword>
<dbReference type="PANTHER" id="PTHR36151">
    <property type="entry name" value="BLR2777 PROTEIN"/>
    <property type="match status" value="1"/>
</dbReference>
<gene>
    <name evidence="3" type="ORF">BRW65_20065</name>
</gene>